<evidence type="ECO:0000256" key="5">
    <source>
        <dbReference type="ARBA" id="ARBA00022989"/>
    </source>
</evidence>
<evidence type="ECO:0000256" key="2">
    <source>
        <dbReference type="ARBA" id="ARBA00007430"/>
    </source>
</evidence>
<proteinExistence type="inferred from homology"/>
<evidence type="ECO:0000256" key="7">
    <source>
        <dbReference type="SAM" id="Phobius"/>
    </source>
</evidence>
<feature type="transmembrane region" description="Helical" evidence="7">
    <location>
        <begin position="210"/>
        <end position="232"/>
    </location>
</feature>
<evidence type="ECO:0000313" key="9">
    <source>
        <dbReference type="Proteomes" id="UP000546007"/>
    </source>
</evidence>
<dbReference type="AlphaFoldDB" id="A0A7W6HWJ0"/>
<feature type="transmembrane region" description="Helical" evidence="7">
    <location>
        <begin position="39"/>
        <end position="58"/>
    </location>
</feature>
<feature type="transmembrane region" description="Helical" evidence="7">
    <location>
        <begin position="142"/>
        <end position="164"/>
    </location>
</feature>
<name>A0A7W6HWJ0_9BACT</name>
<dbReference type="Pfam" id="PF13440">
    <property type="entry name" value="Polysacc_synt_3"/>
    <property type="match status" value="1"/>
</dbReference>
<feature type="transmembrane region" description="Helical" evidence="7">
    <location>
        <begin position="170"/>
        <end position="189"/>
    </location>
</feature>
<dbReference type="Proteomes" id="UP000546007">
    <property type="component" value="Unassembled WGS sequence"/>
</dbReference>
<feature type="transmembrane region" description="Helical" evidence="7">
    <location>
        <begin position="12"/>
        <end position="33"/>
    </location>
</feature>
<reference evidence="8 9" key="1">
    <citation type="submission" date="2020-08" db="EMBL/GenBank/DDBJ databases">
        <title>Genomic Encyclopedia of Type Strains, Phase IV (KMG-IV): sequencing the most valuable type-strain genomes for metagenomic binning, comparative biology and taxonomic classification.</title>
        <authorList>
            <person name="Goeker M."/>
        </authorList>
    </citation>
    <scope>NUCLEOTIDE SEQUENCE [LARGE SCALE GENOMIC DNA]</scope>
    <source>
        <strain evidence="8 9">DSM 105721</strain>
    </source>
</reference>
<keyword evidence="9" id="KW-1185">Reference proteome</keyword>
<feature type="transmembrane region" description="Helical" evidence="7">
    <location>
        <begin position="113"/>
        <end position="130"/>
    </location>
</feature>
<evidence type="ECO:0000256" key="4">
    <source>
        <dbReference type="ARBA" id="ARBA00022692"/>
    </source>
</evidence>
<evidence type="ECO:0000256" key="1">
    <source>
        <dbReference type="ARBA" id="ARBA00004651"/>
    </source>
</evidence>
<keyword evidence="4 7" id="KW-0812">Transmembrane</keyword>
<evidence type="ECO:0000256" key="3">
    <source>
        <dbReference type="ARBA" id="ARBA00022475"/>
    </source>
</evidence>
<dbReference type="InterPro" id="IPR050833">
    <property type="entry name" value="Poly_Biosynth_Transport"/>
</dbReference>
<keyword evidence="6 7" id="KW-0472">Membrane</keyword>
<dbReference type="OrthoDB" id="9770347at2"/>
<comment type="caution">
    <text evidence="8">The sequence shown here is derived from an EMBL/GenBank/DDBJ whole genome shotgun (WGS) entry which is preliminary data.</text>
</comment>
<dbReference type="GO" id="GO:0005886">
    <property type="term" value="C:plasma membrane"/>
    <property type="evidence" value="ECO:0007669"/>
    <property type="project" value="UniProtKB-SubCell"/>
</dbReference>
<dbReference type="RefSeq" id="WP_124317964.1">
    <property type="nucleotide sequence ID" value="NZ_BHZJ02000314.1"/>
</dbReference>
<gene>
    <name evidence="8" type="ORF">GGR14_002102</name>
</gene>
<organism evidence="8 9">
    <name type="scientific">Butyricimonas faecihominis</name>
    <dbReference type="NCBI Taxonomy" id="1472416"/>
    <lineage>
        <taxon>Bacteria</taxon>
        <taxon>Pseudomonadati</taxon>
        <taxon>Bacteroidota</taxon>
        <taxon>Bacteroidia</taxon>
        <taxon>Bacteroidales</taxon>
        <taxon>Odoribacteraceae</taxon>
        <taxon>Butyricimonas</taxon>
    </lineage>
</organism>
<dbReference type="EMBL" id="JACIES010000005">
    <property type="protein sequence ID" value="MBB4026308.1"/>
    <property type="molecule type" value="Genomic_DNA"/>
</dbReference>
<keyword evidence="5 7" id="KW-1133">Transmembrane helix</keyword>
<dbReference type="CDD" id="cd13127">
    <property type="entry name" value="MATE_tuaB_like"/>
    <property type="match status" value="1"/>
</dbReference>
<dbReference type="PANTHER" id="PTHR30250:SF10">
    <property type="entry name" value="LIPOPOLYSACCHARIDE BIOSYNTHESIS PROTEIN WZXC"/>
    <property type="match status" value="1"/>
</dbReference>
<feature type="transmembrane region" description="Helical" evidence="7">
    <location>
        <begin position="441"/>
        <end position="460"/>
    </location>
</feature>
<keyword evidence="3" id="KW-1003">Cell membrane</keyword>
<comment type="similarity">
    <text evidence="2">Belongs to the polysaccharide synthase family.</text>
</comment>
<dbReference type="GeneID" id="93102051"/>
<sequence length="478" mass="53989">MGLKQKTIFGLIWTSAGTLVNGLISIIVTIVLSRVLEPYDFALIALLIVFVAVSNVLIDSGFTQAIIRDDNPSQQDLSTVFFFNFIMSIILYAILFCLSPYIATFFDAPELELLSKVVFLVIVFNSVSIIQNAMLNRELRFAWVAGATALSYVIGGIVSVVIVFLGFGVWAIVANMVIPPFAKSIILWVKSSWRPLFTFSFKSLKKYLHFGIFLTIQGLIDVVVTNLNSIFIGKFYTKSELGYYSQGGKMDSYVITPIVSVLQKVTYPILSKIKNDEERLKEGYRKIITMTLFTYLPIVFFVIIFSDPVIVMFLGEKWSDAGIFLKISAIGSLIYPLQKICENIVMVKGKTRQMLYMALIKQTLRILVMFLFVYRGVLALAWGFMLTGILGGLLYIYIGMKYLGYTLGEFLCDNGKIVLLSFGVSLLLYIILINIELGGLYIIMGGIFVFCGYLFLSYLLNRDRTCEWFDIIRAIRKR</sequence>
<evidence type="ECO:0000313" key="8">
    <source>
        <dbReference type="EMBL" id="MBB4026308.1"/>
    </source>
</evidence>
<dbReference type="PANTHER" id="PTHR30250">
    <property type="entry name" value="PST FAMILY PREDICTED COLANIC ACID TRANSPORTER"/>
    <property type="match status" value="1"/>
</dbReference>
<evidence type="ECO:0000256" key="6">
    <source>
        <dbReference type="ARBA" id="ARBA00023136"/>
    </source>
</evidence>
<feature type="transmembrane region" description="Helical" evidence="7">
    <location>
        <begin position="379"/>
        <end position="397"/>
    </location>
</feature>
<feature type="transmembrane region" description="Helical" evidence="7">
    <location>
        <begin position="417"/>
        <end position="435"/>
    </location>
</feature>
<feature type="transmembrane region" description="Helical" evidence="7">
    <location>
        <begin position="252"/>
        <end position="271"/>
    </location>
</feature>
<feature type="transmembrane region" description="Helical" evidence="7">
    <location>
        <begin position="79"/>
        <end position="101"/>
    </location>
</feature>
<feature type="transmembrane region" description="Helical" evidence="7">
    <location>
        <begin position="292"/>
        <end position="315"/>
    </location>
</feature>
<protein>
    <submittedName>
        <fullName evidence="8">O-antigen/teichoic acid export membrane protein</fullName>
    </submittedName>
</protein>
<accession>A0A7W6HWJ0</accession>
<comment type="subcellular location">
    <subcellularLocation>
        <location evidence="1">Cell membrane</location>
        <topology evidence="1">Multi-pass membrane protein</topology>
    </subcellularLocation>
</comment>